<protein>
    <submittedName>
        <fullName evidence="1">Uncharacterized protein</fullName>
    </submittedName>
</protein>
<sequence length="38" mass="4491">MGQYPRQYSKKDLKAISNKCLNKKEKVHNEIEKNGELK</sequence>
<proteinExistence type="predicted"/>
<dbReference type="AlphaFoldDB" id="A0A835CEK7"/>
<dbReference type="EMBL" id="JAAIUW010000003">
    <property type="protein sequence ID" value="KAF7839906.1"/>
    <property type="molecule type" value="Genomic_DNA"/>
</dbReference>
<evidence type="ECO:0000313" key="2">
    <source>
        <dbReference type="Proteomes" id="UP000634136"/>
    </source>
</evidence>
<keyword evidence="2" id="KW-1185">Reference proteome</keyword>
<organism evidence="1 2">
    <name type="scientific">Senna tora</name>
    <dbReference type="NCBI Taxonomy" id="362788"/>
    <lineage>
        <taxon>Eukaryota</taxon>
        <taxon>Viridiplantae</taxon>
        <taxon>Streptophyta</taxon>
        <taxon>Embryophyta</taxon>
        <taxon>Tracheophyta</taxon>
        <taxon>Spermatophyta</taxon>
        <taxon>Magnoliopsida</taxon>
        <taxon>eudicotyledons</taxon>
        <taxon>Gunneridae</taxon>
        <taxon>Pentapetalae</taxon>
        <taxon>rosids</taxon>
        <taxon>fabids</taxon>
        <taxon>Fabales</taxon>
        <taxon>Fabaceae</taxon>
        <taxon>Caesalpinioideae</taxon>
        <taxon>Cassia clade</taxon>
        <taxon>Senna</taxon>
    </lineage>
</organism>
<dbReference type="Proteomes" id="UP000634136">
    <property type="component" value="Unassembled WGS sequence"/>
</dbReference>
<reference evidence="1" key="1">
    <citation type="submission" date="2020-09" db="EMBL/GenBank/DDBJ databases">
        <title>Genome-Enabled Discovery of Anthraquinone Biosynthesis in Senna tora.</title>
        <authorList>
            <person name="Kang S.-H."/>
            <person name="Pandey R.P."/>
            <person name="Lee C.-M."/>
            <person name="Sim J.-S."/>
            <person name="Jeong J.-T."/>
            <person name="Choi B.-S."/>
            <person name="Jung M."/>
            <person name="Ginzburg D."/>
            <person name="Zhao K."/>
            <person name="Won S.Y."/>
            <person name="Oh T.-J."/>
            <person name="Yu Y."/>
            <person name="Kim N.-H."/>
            <person name="Lee O.R."/>
            <person name="Lee T.-H."/>
            <person name="Bashyal P."/>
            <person name="Kim T.-S."/>
            <person name="Lee W.-H."/>
            <person name="Kawkins C."/>
            <person name="Kim C.-K."/>
            <person name="Kim J.S."/>
            <person name="Ahn B.O."/>
            <person name="Rhee S.Y."/>
            <person name="Sohng J.K."/>
        </authorList>
    </citation>
    <scope>NUCLEOTIDE SEQUENCE</scope>
    <source>
        <tissue evidence="1">Leaf</tissue>
    </source>
</reference>
<gene>
    <name evidence="1" type="ORF">G2W53_008388</name>
</gene>
<comment type="caution">
    <text evidence="1">The sequence shown here is derived from an EMBL/GenBank/DDBJ whole genome shotgun (WGS) entry which is preliminary data.</text>
</comment>
<name>A0A835CEK7_9FABA</name>
<accession>A0A835CEK7</accession>
<evidence type="ECO:0000313" key="1">
    <source>
        <dbReference type="EMBL" id="KAF7839906.1"/>
    </source>
</evidence>